<evidence type="ECO:0008006" key="3">
    <source>
        <dbReference type="Google" id="ProtNLM"/>
    </source>
</evidence>
<protein>
    <recommendedName>
        <fullName evidence="3">DUF5642 domain-containing protein</fullName>
    </recommendedName>
</protein>
<evidence type="ECO:0000313" key="2">
    <source>
        <dbReference type="Proteomes" id="UP001597368"/>
    </source>
</evidence>
<dbReference type="Proteomes" id="UP001597368">
    <property type="component" value="Unassembled WGS sequence"/>
</dbReference>
<sequence>MRNLRYALGLVVAVAGVVGVQALPHLERYRAAMGDAVVEAPPGGPAQHAGSRWRLISLKPVDPGERAPAGTRALTAVIGVTPLSQEAGKTLAKGCAAAVRDPSGRVWTSATVSSVTPVDGVEPTCSRFDGNYKPVPPRVGKELRWQASFVVPAAAADPMRIEVRLEGVEEALRLAP</sequence>
<evidence type="ECO:0000313" key="1">
    <source>
        <dbReference type="EMBL" id="MFD1939482.1"/>
    </source>
</evidence>
<dbReference type="EMBL" id="JBHUFV010000083">
    <property type="protein sequence ID" value="MFD1939482.1"/>
    <property type="molecule type" value="Genomic_DNA"/>
</dbReference>
<comment type="caution">
    <text evidence="1">The sequence shown here is derived from an EMBL/GenBank/DDBJ whole genome shotgun (WGS) entry which is preliminary data.</text>
</comment>
<name>A0ABW4TBT2_9ACTN</name>
<dbReference type="RefSeq" id="WP_379581797.1">
    <property type="nucleotide sequence ID" value="NZ_JBHUFV010000083.1"/>
</dbReference>
<reference evidence="2" key="1">
    <citation type="journal article" date="2019" name="Int. J. Syst. Evol. Microbiol.">
        <title>The Global Catalogue of Microorganisms (GCM) 10K type strain sequencing project: providing services to taxonomists for standard genome sequencing and annotation.</title>
        <authorList>
            <consortium name="The Broad Institute Genomics Platform"/>
            <consortium name="The Broad Institute Genome Sequencing Center for Infectious Disease"/>
            <person name="Wu L."/>
            <person name="Ma J."/>
        </authorList>
    </citation>
    <scope>NUCLEOTIDE SEQUENCE [LARGE SCALE GENOMIC DNA]</scope>
    <source>
        <strain evidence="2">ICMP 6774ER</strain>
    </source>
</reference>
<accession>A0ABW4TBT2</accession>
<proteinExistence type="predicted"/>
<organism evidence="1 2">
    <name type="scientific">Nonomuraea mangrovi</name>
    <dbReference type="NCBI Taxonomy" id="2316207"/>
    <lineage>
        <taxon>Bacteria</taxon>
        <taxon>Bacillati</taxon>
        <taxon>Actinomycetota</taxon>
        <taxon>Actinomycetes</taxon>
        <taxon>Streptosporangiales</taxon>
        <taxon>Streptosporangiaceae</taxon>
        <taxon>Nonomuraea</taxon>
    </lineage>
</organism>
<keyword evidence="2" id="KW-1185">Reference proteome</keyword>
<gene>
    <name evidence="1" type="ORF">ACFSKW_49275</name>
</gene>